<reference evidence="7 8" key="2">
    <citation type="journal article" date="2014" name="Genome Announc.">
        <title>Complete Genome Sequence of the Subsurface, Mesophilic Sulfate-Reducing Bacterium Desulfovibrio aespoeensis Aspo-2.</title>
        <authorList>
            <person name="Pedersen K."/>
            <person name="Bengtsson A."/>
            <person name="Edlund J."/>
            <person name="Rabe L."/>
            <person name="Hazen T."/>
            <person name="Chakraborty R."/>
            <person name="Goodwin L."/>
            <person name="Shapiro N."/>
        </authorList>
    </citation>
    <scope>NUCLEOTIDE SEQUENCE [LARGE SCALE GENOMIC DNA]</scope>
    <source>
        <strain evidence="8">ATCC 700646 / DSM 10631 / Aspo-2</strain>
    </source>
</reference>
<name>E6VR74_PSEA9</name>
<evidence type="ECO:0000259" key="6">
    <source>
        <dbReference type="Pfam" id="PF17836"/>
    </source>
</evidence>
<evidence type="ECO:0000313" key="8">
    <source>
        <dbReference type="Proteomes" id="UP000002191"/>
    </source>
</evidence>
<dbReference type="STRING" id="643562.Daes_3166"/>
<reference evidence="8" key="1">
    <citation type="submission" date="2010-12" db="EMBL/GenBank/DDBJ databases">
        <title>Complete sequence of Desulfovibrio aespoeensis Aspo-2.</title>
        <authorList>
            <consortium name="US DOE Joint Genome Institute"/>
            <person name="Lucas S."/>
            <person name="Copeland A."/>
            <person name="Lapidus A."/>
            <person name="Cheng J.-F."/>
            <person name="Goodwin L."/>
            <person name="Pitluck S."/>
            <person name="Chertkov O."/>
            <person name="Misra M."/>
            <person name="Detter J.C."/>
            <person name="Han C."/>
            <person name="Tapia R."/>
            <person name="Land M."/>
            <person name="Hauser L."/>
            <person name="Kyrpides N."/>
            <person name="Ivanova N."/>
            <person name="Ovchinnikova G."/>
            <person name="Pedersen K."/>
            <person name="Jagevall S."/>
            <person name="Hazen T."/>
            <person name="Woyke T."/>
        </authorList>
    </citation>
    <scope>NUCLEOTIDE SEQUENCE [LARGE SCALE GENOMIC DNA]</scope>
    <source>
        <strain evidence="8">ATCC 700646 / DSM 10631 / Aspo-2</strain>
    </source>
</reference>
<keyword evidence="2 7" id="KW-0808">Transferase</keyword>
<dbReference type="PANTHER" id="PTHR43300">
    <property type="entry name" value="ACETYLTRANSFERASE"/>
    <property type="match status" value="1"/>
</dbReference>
<evidence type="ECO:0000256" key="3">
    <source>
        <dbReference type="ARBA" id="ARBA00022737"/>
    </source>
</evidence>
<dbReference type="NCBIfam" id="TIGR03570">
    <property type="entry name" value="NeuD_NnaD"/>
    <property type="match status" value="1"/>
</dbReference>
<dbReference type="InterPro" id="IPR001451">
    <property type="entry name" value="Hexapep"/>
</dbReference>
<proteinExistence type="inferred from homology"/>
<gene>
    <name evidence="7" type="ordered locus">Daes_3166</name>
</gene>
<dbReference type="eggNOG" id="COG0110">
    <property type="taxonomic scope" value="Bacteria"/>
</dbReference>
<dbReference type="PROSITE" id="PS00101">
    <property type="entry name" value="HEXAPEP_TRANSFERASES"/>
    <property type="match status" value="1"/>
</dbReference>
<dbReference type="InterPro" id="IPR050179">
    <property type="entry name" value="Trans_hexapeptide_repeat"/>
</dbReference>
<evidence type="ECO:0000256" key="1">
    <source>
        <dbReference type="ARBA" id="ARBA00007274"/>
    </source>
</evidence>
<feature type="domain" description="PglD N-terminal" evidence="6">
    <location>
        <begin position="2"/>
        <end position="79"/>
    </location>
</feature>
<evidence type="ECO:0000313" key="7">
    <source>
        <dbReference type="EMBL" id="ADU64158.1"/>
    </source>
</evidence>
<organism evidence="7 8">
    <name type="scientific">Pseudodesulfovibrio aespoeensis (strain ATCC 700646 / DSM 10631 / Aspo-2)</name>
    <name type="common">Desulfovibrio aespoeensis</name>
    <dbReference type="NCBI Taxonomy" id="643562"/>
    <lineage>
        <taxon>Bacteria</taxon>
        <taxon>Pseudomonadati</taxon>
        <taxon>Thermodesulfobacteriota</taxon>
        <taxon>Desulfovibrionia</taxon>
        <taxon>Desulfovibrionales</taxon>
        <taxon>Desulfovibrionaceae</taxon>
    </lineage>
</organism>
<dbReference type="OrthoDB" id="9801456at2"/>
<dbReference type="KEGG" id="das:Daes_3166"/>
<dbReference type="Proteomes" id="UP000002191">
    <property type="component" value="Chromosome"/>
</dbReference>
<keyword evidence="8" id="KW-1185">Reference proteome</keyword>
<feature type="binding site" evidence="5">
    <location>
        <position position="67"/>
    </location>
    <ligand>
        <name>substrate</name>
    </ligand>
</feature>
<dbReference type="AlphaFoldDB" id="E6VR74"/>
<dbReference type="SUPFAM" id="SSF51161">
    <property type="entry name" value="Trimeric LpxA-like enzymes"/>
    <property type="match status" value="1"/>
</dbReference>
<keyword evidence="4 7" id="KW-0012">Acyltransferase</keyword>
<dbReference type="Gene3D" id="2.160.10.10">
    <property type="entry name" value="Hexapeptide repeat proteins"/>
    <property type="match status" value="1"/>
</dbReference>
<dbReference type="PANTHER" id="PTHR43300:SF7">
    <property type="entry name" value="UDP-N-ACETYLBACILLOSAMINE N-ACETYLTRANSFERASE"/>
    <property type="match status" value="1"/>
</dbReference>
<feature type="binding site" evidence="5">
    <location>
        <position position="143"/>
    </location>
    <ligand>
        <name>acetyl-CoA</name>
        <dbReference type="ChEBI" id="CHEBI:57288"/>
    </ligand>
</feature>
<evidence type="ECO:0000256" key="4">
    <source>
        <dbReference type="ARBA" id="ARBA00023315"/>
    </source>
</evidence>
<sequence>MKVLILGGGGHASVVADILAACAGVSVLGYIAPEPPPGQVDLVGLPRLGDEAAIATIAHDGVVVAIGDNRVRMEVAERLTAQGETLVSAIHPSAVIAPGVAMGPGCMVCAGVVVNPGATIGRNTILNTGCTVDHHCVLGDHVHIAPGVNLAGGVTVGNGAFIGIGACVIPGVTLGQWVVVGAGAAVIRDVGAGRSVVGVPARERT</sequence>
<dbReference type="InterPro" id="IPR041561">
    <property type="entry name" value="PglD_N"/>
</dbReference>
<dbReference type="EMBL" id="CP002431">
    <property type="protein sequence ID" value="ADU64158.1"/>
    <property type="molecule type" value="Genomic_DNA"/>
</dbReference>
<keyword evidence="3" id="KW-0677">Repeat</keyword>
<comment type="similarity">
    <text evidence="1">Belongs to the transferase hexapeptide repeat family.</text>
</comment>
<dbReference type="CDD" id="cd03360">
    <property type="entry name" value="LbH_AT_putative"/>
    <property type="match status" value="1"/>
</dbReference>
<feature type="binding site" evidence="5">
    <location>
        <position position="164"/>
    </location>
    <ligand>
        <name>acetyl-CoA</name>
        <dbReference type="ChEBI" id="CHEBI:57288"/>
    </ligand>
</feature>
<protein>
    <submittedName>
        <fullName evidence="7">Sugar O-acyltransferase, sialic acid O-acetyltransferase NeuD family</fullName>
    </submittedName>
</protein>
<evidence type="ECO:0000256" key="5">
    <source>
        <dbReference type="PIRSR" id="PIRSR620019-2"/>
    </source>
</evidence>
<dbReference type="InterPro" id="IPR018357">
    <property type="entry name" value="Hexapep_transf_CS"/>
</dbReference>
<dbReference type="Pfam" id="PF00132">
    <property type="entry name" value="Hexapep"/>
    <property type="match status" value="1"/>
</dbReference>
<dbReference type="Gene3D" id="3.40.50.20">
    <property type="match status" value="1"/>
</dbReference>
<accession>E6VR74</accession>
<dbReference type="RefSeq" id="WP_013516059.1">
    <property type="nucleotide sequence ID" value="NC_014844.1"/>
</dbReference>
<dbReference type="HOGENOM" id="CLU_081811_0_1_7"/>
<dbReference type="GO" id="GO:0016746">
    <property type="term" value="F:acyltransferase activity"/>
    <property type="evidence" value="ECO:0007669"/>
    <property type="project" value="UniProtKB-KW"/>
</dbReference>
<dbReference type="Pfam" id="PF17836">
    <property type="entry name" value="PglD_N"/>
    <property type="match status" value="1"/>
</dbReference>
<dbReference type="InterPro" id="IPR011004">
    <property type="entry name" value="Trimer_LpxA-like_sf"/>
</dbReference>
<evidence type="ECO:0000256" key="2">
    <source>
        <dbReference type="ARBA" id="ARBA00022679"/>
    </source>
</evidence>
<dbReference type="InterPro" id="IPR020019">
    <property type="entry name" value="AcTrfase_PglD-like"/>
</dbReference>